<comment type="caution">
    <text evidence="4">The sequence shown here is derived from an EMBL/GenBank/DDBJ whole genome shotgun (WGS) entry which is preliminary data.</text>
</comment>
<dbReference type="Pfam" id="PF07919">
    <property type="entry name" value="Gryzun"/>
    <property type="match status" value="1"/>
</dbReference>
<evidence type="ECO:0000313" key="5">
    <source>
        <dbReference type="Proteomes" id="UP000789739"/>
    </source>
</evidence>
<dbReference type="InterPro" id="IPR012880">
    <property type="entry name" value="Gryzun"/>
</dbReference>
<dbReference type="OrthoDB" id="6278596at2759"/>
<evidence type="ECO:0000259" key="2">
    <source>
        <dbReference type="Pfam" id="PF07919"/>
    </source>
</evidence>
<organism evidence="4 5">
    <name type="scientific">Paraglomus brasilianum</name>
    <dbReference type="NCBI Taxonomy" id="144538"/>
    <lineage>
        <taxon>Eukaryota</taxon>
        <taxon>Fungi</taxon>
        <taxon>Fungi incertae sedis</taxon>
        <taxon>Mucoromycota</taxon>
        <taxon>Glomeromycotina</taxon>
        <taxon>Glomeromycetes</taxon>
        <taxon>Paraglomerales</taxon>
        <taxon>Paraglomeraceae</taxon>
        <taxon>Paraglomus</taxon>
    </lineage>
</organism>
<protein>
    <submittedName>
        <fullName evidence="4">4676_t:CDS:1</fullName>
    </submittedName>
</protein>
<dbReference type="InterPro" id="IPR021773">
    <property type="entry name" value="TPC11"/>
</dbReference>
<evidence type="ECO:0000259" key="3">
    <source>
        <dbReference type="Pfam" id="PF11817"/>
    </source>
</evidence>
<feature type="compositionally biased region" description="Low complexity" evidence="1">
    <location>
        <begin position="31"/>
        <end position="59"/>
    </location>
</feature>
<dbReference type="PANTHER" id="PTHR14374:SF0">
    <property type="entry name" value="TRAFFICKING PROTEIN PARTICLE COMPLEX SUBUNIT 11"/>
    <property type="match status" value="1"/>
</dbReference>
<feature type="domain" description="Trafficking protein particle complex subunit 11" evidence="3">
    <location>
        <begin position="374"/>
        <end position="606"/>
    </location>
</feature>
<accession>A0A9N9BJC9</accession>
<dbReference type="Pfam" id="PF11817">
    <property type="entry name" value="Foie-gras_1"/>
    <property type="match status" value="1"/>
</dbReference>
<feature type="non-terminal residue" evidence="4">
    <location>
        <position position="1240"/>
    </location>
</feature>
<gene>
    <name evidence="4" type="ORF">PBRASI_LOCUS5831</name>
</gene>
<feature type="domain" description="Gryzun putative trafficking through Golgi" evidence="2">
    <location>
        <begin position="639"/>
        <end position="1196"/>
    </location>
</feature>
<keyword evidence="5" id="KW-1185">Reference proteome</keyword>
<dbReference type="InterPro" id="IPR011990">
    <property type="entry name" value="TPR-like_helical_dom_sf"/>
</dbReference>
<name>A0A9N9BJC9_9GLOM</name>
<dbReference type="EMBL" id="CAJVPI010000716">
    <property type="protein sequence ID" value="CAG8565739.1"/>
    <property type="molecule type" value="Genomic_DNA"/>
</dbReference>
<dbReference type="Proteomes" id="UP000789739">
    <property type="component" value="Unassembled WGS sequence"/>
</dbReference>
<dbReference type="PANTHER" id="PTHR14374">
    <property type="entry name" value="FOIE GRAS"/>
    <property type="match status" value="1"/>
</dbReference>
<evidence type="ECO:0000313" key="4">
    <source>
        <dbReference type="EMBL" id="CAG8565739.1"/>
    </source>
</evidence>
<feature type="region of interest" description="Disordered" evidence="1">
    <location>
        <begin position="288"/>
        <end position="309"/>
    </location>
</feature>
<reference evidence="4" key="1">
    <citation type="submission" date="2021-06" db="EMBL/GenBank/DDBJ databases">
        <authorList>
            <person name="Kallberg Y."/>
            <person name="Tangrot J."/>
            <person name="Rosling A."/>
        </authorList>
    </citation>
    <scope>NUCLEOTIDE SEQUENCE</scope>
    <source>
        <strain evidence="4">BR232B</strain>
    </source>
</reference>
<sequence length="1240" mass="141154">FMENYPGEFVFHHYPLMAVMGLGAHKDIENSISPPSSPNQPKSPASRRSSTSTPTHSISTRLQLSRILLNILLAKGQDNVWEPPKHGNVMFRVVALEKNHQFPVKRTGNKALSSTNSHSSLSPMTPDSPLYPDGVFTPIWVKKHREAIPSVVVGFYDLWEWSMGGVSIEEREKLPPVPEPLGNINPIEKEKDTDLIAEINERKKSITDRGIKYTVVILLKSQHVDDSNIDERLNYIKKMCSLEGKNMFFVLPPSSPNELQEFATNLQKSLYDHALAYYRELSKRIKKKRSRLPSTTSGPNIRREEKSDNTHQPLIVQGWMIRYDYKMATFAEFRQEIDSAIKYYISAYDLLVDMFAPVPQITPNAPRLIPRTKRWAEAKVLADSMNLKICKLYLYLSGYTQSVSHLNKHISTFHDLSNSFHMGEDTFEYWAWKTKQYRSFGDLLDIAVRNGFKIPSFETLILQHAGFHYHQAAMCNIVRRRKFLAVEALSKESSDAPNLPPQALLTAEGSVDHSALTIELLTKSYEQFKKYKSGRMTLYLASEIAGTYFDVNKYEMALRFFERIAKTYRKESWHTVLESILRWSLKCAKEIGSWDTAIEIMVELLSDRFTMSEEARLEVQNDLKSILFQPNSPSSTLRIDMDQINSFVTVHFQFKRSTTFVGTSTPFQLSLGTSHTSPPVPFQLSFIRLIFSDPYFNHYIRCGHITNSEKSKEKLQYVDIKNVKQEEIEETGVVWVKDVESEIRKNSIVVFEGLVIPKESGDLTLMSVCLGIVTSSWKVELNFSINEQGEGIPRRKWIELGTENEVTRPRFINLEGSGDRPSIKVIQKQAKIDFKASHHPPALLNEMYPIELKITNNEPEEVRVIMNAEIMAADAQASDEYITCDSAGEEISSPTLKDTDLGVIQSGESITKVIYIAGENTAISRILQISLWYAISSSLPTHPPPAQGWIEKQEDIRIQYTLPFDITFSNLPQSAPPEYHNKHQAISIDRIDRYLLVARVENASPWVLDVESVELMTDNGTREDNIVLEVEAKAVEIEERNQKKLPWKPGYIFQGNYLLRLTIPDITSIPKSVDIGALAVKWRRQGTISPVKLTTTTIPVTPLLLRQPDLSAVICEISSPFALLLTLTIPPTLKVGHLFTLTYTLYNQTPVTAEISVSVEVNEAFVFSGYKQTFFRVLPYSEYVFRVNCFPLGAGKIRLPKAKFVNKRDGGEEIKVIGTGVRDLIEDEWYIVFVKPKTEF</sequence>
<proteinExistence type="predicted"/>
<feature type="region of interest" description="Disordered" evidence="1">
    <location>
        <begin position="29"/>
        <end position="59"/>
    </location>
</feature>
<evidence type="ECO:0000256" key="1">
    <source>
        <dbReference type="SAM" id="MobiDB-lite"/>
    </source>
</evidence>
<dbReference type="SUPFAM" id="SSF48452">
    <property type="entry name" value="TPR-like"/>
    <property type="match status" value="1"/>
</dbReference>
<dbReference type="AlphaFoldDB" id="A0A9N9BJC9"/>